<feature type="region of interest" description="Disordered" evidence="1">
    <location>
        <begin position="266"/>
        <end position="303"/>
    </location>
</feature>
<feature type="region of interest" description="Disordered" evidence="1">
    <location>
        <begin position="496"/>
        <end position="543"/>
    </location>
</feature>
<dbReference type="Proteomes" id="UP000186922">
    <property type="component" value="Unassembled WGS sequence"/>
</dbReference>
<evidence type="ECO:0000313" key="2">
    <source>
        <dbReference type="EMBL" id="GAU97476.1"/>
    </source>
</evidence>
<gene>
    <name evidence="2" type="primary">RvY_08762-1</name>
    <name evidence="2" type="synonym">RvY_08762.1</name>
    <name evidence="2" type="ORF">RvY_08762</name>
</gene>
<feature type="compositionally biased region" description="Polar residues" evidence="1">
    <location>
        <begin position="418"/>
        <end position="428"/>
    </location>
</feature>
<proteinExistence type="predicted"/>
<evidence type="ECO:0000256" key="1">
    <source>
        <dbReference type="SAM" id="MobiDB-lite"/>
    </source>
</evidence>
<protein>
    <submittedName>
        <fullName evidence="2">Uncharacterized protein</fullName>
    </submittedName>
</protein>
<feature type="compositionally biased region" description="Polar residues" evidence="1">
    <location>
        <begin position="518"/>
        <end position="528"/>
    </location>
</feature>
<keyword evidence="3" id="KW-1185">Reference proteome</keyword>
<feature type="region of interest" description="Disordered" evidence="1">
    <location>
        <begin position="418"/>
        <end position="442"/>
    </location>
</feature>
<dbReference type="AlphaFoldDB" id="A0A1D1V722"/>
<evidence type="ECO:0000313" key="3">
    <source>
        <dbReference type="Proteomes" id="UP000186922"/>
    </source>
</evidence>
<accession>A0A1D1V722</accession>
<feature type="compositionally biased region" description="Basic and acidic residues" evidence="1">
    <location>
        <begin position="429"/>
        <end position="438"/>
    </location>
</feature>
<sequence length="640" mass="71610">MPGSNDEDIIARVIEFTSSVAASTSGDAGKREFRCKLCGHSEHARYAIHRHVRHQHADQLRPLEAAVRPQQYFRLGREQRMQTQSFAGAEMNMVKLSSPAATPVEDSELRRFIEFETLSNINNRVVQSEKLFVCLPCKESVGRTLAYTSSEWGHIEAHLRSEHPSAIKRQFVKPAPLAPKKAIPLMTDKVDALELVVKTESPTRIRQLNSNFITFEPGPEGNEEMCQRSPAKFFMKVAEFSQHEKDLDAPTLSLRSVLSVQGKSSADLSTSNMVVDPQVDTPNAESNKKSDVRASLTSSSRHEVILEPKHNDAVRVADNEDATGVRIEAVPWASPKALSAGATKLQKVLKRDKPPKTLLYKSHRETRAEEKKHYRTTRSFPKPEIRYAQVPDARDARAYGKSLAAQVFSMSIDSCKNQGFSEAESTARNSRDKRRDSEEKEDQITWLTVREVAEMQKAKTFADQIHALTSEGIGRTREQHNCSGEKVGKFTSLSHRFPPSVQERSGQPSEKKGFPLGFSTSFKTQPSQAKEAGGASDISKDGQFPPDAAMDVNMDIKERSILKTVSGAPVTESQGLYSAHPIDEDQVRYLQLCSRMSGIASKDFYVHLTKENFEQAEKDVILFRRSLGFDTAFEWPEDKA</sequence>
<reference evidence="2 3" key="1">
    <citation type="journal article" date="2016" name="Nat. Commun.">
        <title>Extremotolerant tardigrade genome and improved radiotolerance of human cultured cells by tardigrade-unique protein.</title>
        <authorList>
            <person name="Hashimoto T."/>
            <person name="Horikawa D.D."/>
            <person name="Saito Y."/>
            <person name="Kuwahara H."/>
            <person name="Kozuka-Hata H."/>
            <person name="Shin-I T."/>
            <person name="Minakuchi Y."/>
            <person name="Ohishi K."/>
            <person name="Motoyama A."/>
            <person name="Aizu T."/>
            <person name="Enomoto A."/>
            <person name="Kondo K."/>
            <person name="Tanaka S."/>
            <person name="Hara Y."/>
            <person name="Koshikawa S."/>
            <person name="Sagara H."/>
            <person name="Miura T."/>
            <person name="Yokobori S."/>
            <person name="Miyagawa K."/>
            <person name="Suzuki Y."/>
            <person name="Kubo T."/>
            <person name="Oyama M."/>
            <person name="Kohara Y."/>
            <person name="Fujiyama A."/>
            <person name="Arakawa K."/>
            <person name="Katayama T."/>
            <person name="Toyoda A."/>
            <person name="Kunieda T."/>
        </authorList>
    </citation>
    <scope>NUCLEOTIDE SEQUENCE [LARGE SCALE GENOMIC DNA]</scope>
    <source>
        <strain evidence="2 3">YOKOZUNA-1</strain>
    </source>
</reference>
<comment type="caution">
    <text evidence="2">The sequence shown here is derived from an EMBL/GenBank/DDBJ whole genome shotgun (WGS) entry which is preliminary data.</text>
</comment>
<name>A0A1D1V722_RAMVA</name>
<dbReference type="EMBL" id="BDGG01000004">
    <property type="protein sequence ID" value="GAU97476.1"/>
    <property type="molecule type" value="Genomic_DNA"/>
</dbReference>
<organism evidence="2 3">
    <name type="scientific">Ramazzottius varieornatus</name>
    <name type="common">Water bear</name>
    <name type="synonym">Tardigrade</name>
    <dbReference type="NCBI Taxonomy" id="947166"/>
    <lineage>
        <taxon>Eukaryota</taxon>
        <taxon>Metazoa</taxon>
        <taxon>Ecdysozoa</taxon>
        <taxon>Tardigrada</taxon>
        <taxon>Eutardigrada</taxon>
        <taxon>Parachela</taxon>
        <taxon>Hypsibioidea</taxon>
        <taxon>Ramazzottiidae</taxon>
        <taxon>Ramazzottius</taxon>
    </lineage>
</organism>